<protein>
    <submittedName>
        <fullName evidence="3">Putative membrane protein</fullName>
    </submittedName>
</protein>
<keyword evidence="4" id="KW-1185">Reference proteome</keyword>
<dbReference type="Proteomes" id="UP000196320">
    <property type="component" value="Unassembled WGS sequence"/>
</dbReference>
<reference evidence="3 4" key="1">
    <citation type="submission" date="2017-02" db="EMBL/GenBank/DDBJ databases">
        <authorList>
            <person name="Peterson S.W."/>
        </authorList>
    </citation>
    <scope>NUCLEOTIDE SEQUENCE [LARGE SCALE GENOMIC DNA]</scope>
    <source>
        <strain evidence="3 4">B Mb 05.01</strain>
    </source>
</reference>
<evidence type="ECO:0000259" key="2">
    <source>
        <dbReference type="Pfam" id="PF13400"/>
    </source>
</evidence>
<dbReference type="EMBL" id="FUKO01000049">
    <property type="protein sequence ID" value="SJN47394.1"/>
    <property type="molecule type" value="Genomic_DNA"/>
</dbReference>
<keyword evidence="1" id="KW-0812">Transmembrane</keyword>
<dbReference type="AlphaFoldDB" id="A0A1R4KTL9"/>
<feature type="domain" description="Putative Flp pilus-assembly TadG-like N-terminal" evidence="2">
    <location>
        <begin position="20"/>
        <end position="64"/>
    </location>
</feature>
<dbReference type="Pfam" id="PF13400">
    <property type="entry name" value="Tad"/>
    <property type="match status" value="1"/>
</dbReference>
<evidence type="ECO:0000313" key="4">
    <source>
        <dbReference type="Proteomes" id="UP000196320"/>
    </source>
</evidence>
<gene>
    <name evidence="3" type="ORF">FM104_16065</name>
</gene>
<feature type="transmembrane region" description="Helical" evidence="1">
    <location>
        <begin position="26"/>
        <end position="48"/>
    </location>
</feature>
<evidence type="ECO:0000313" key="3">
    <source>
        <dbReference type="EMBL" id="SJN47394.1"/>
    </source>
</evidence>
<name>A0A1R4KTL9_9MICO</name>
<proteinExistence type="predicted"/>
<keyword evidence="1" id="KW-0472">Membrane</keyword>
<evidence type="ECO:0000256" key="1">
    <source>
        <dbReference type="SAM" id="Phobius"/>
    </source>
</evidence>
<accession>A0A1R4KTL9</accession>
<sequence>MGERMNAHPRLRRIAADEDGSILPLILGYTLLAIAVLFVCVSATDLYIAQKRLDSLADAAALAGSDGFTLEVDGETVRAELTDGGVREQADAVVAAVSQDARLISAVTPDGISARVTVAAAWHPPLFSPFVPDGVPLEATATSRTALR</sequence>
<keyword evidence="1" id="KW-1133">Transmembrane helix</keyword>
<dbReference type="InterPro" id="IPR028087">
    <property type="entry name" value="Tad_N"/>
</dbReference>
<organism evidence="3 4">
    <name type="scientific">Microbacterium esteraromaticum</name>
    <dbReference type="NCBI Taxonomy" id="57043"/>
    <lineage>
        <taxon>Bacteria</taxon>
        <taxon>Bacillati</taxon>
        <taxon>Actinomycetota</taxon>
        <taxon>Actinomycetes</taxon>
        <taxon>Micrococcales</taxon>
        <taxon>Microbacteriaceae</taxon>
        <taxon>Microbacterium</taxon>
    </lineage>
</organism>